<evidence type="ECO:0000313" key="2">
    <source>
        <dbReference type="EMBL" id="RNJ49907.1"/>
    </source>
</evidence>
<keyword evidence="1" id="KW-0472">Membrane</keyword>
<keyword evidence="3" id="KW-1185">Reference proteome</keyword>
<evidence type="ECO:0000313" key="3">
    <source>
        <dbReference type="Proteomes" id="UP000268623"/>
    </source>
</evidence>
<gene>
    <name evidence="2" type="ORF">D1O30_10140</name>
</gene>
<comment type="caution">
    <text evidence="2">The sequence shown here is derived from an EMBL/GenBank/DDBJ whole genome shotgun (WGS) entry which is preliminary data.</text>
</comment>
<dbReference type="EMBL" id="QWDD01000001">
    <property type="protein sequence ID" value="RNJ49907.1"/>
    <property type="molecule type" value="Genomic_DNA"/>
</dbReference>
<feature type="transmembrane region" description="Helical" evidence="1">
    <location>
        <begin position="107"/>
        <end position="126"/>
    </location>
</feature>
<keyword evidence="1" id="KW-1133">Transmembrane helix</keyword>
<proteinExistence type="predicted"/>
<sequence length="129" mass="15035">MLGLLIVLTLIVIVYVILSRKPLLFALRPVEEAEAKIVDAEFCRDGGEKPRDYFRCKLEYVVESKSYHFFVERQFEPRMDERVVIAYPKGHPKLAIEGSRRDVASYLTRYAIISFIFLAFIVFAQVTRQ</sequence>
<evidence type="ECO:0008006" key="4">
    <source>
        <dbReference type="Google" id="ProtNLM"/>
    </source>
</evidence>
<accession>A0A3M9XNL1</accession>
<reference evidence="2 3" key="1">
    <citation type="submission" date="2018-08" db="EMBL/GenBank/DDBJ databases">
        <title>Genome sequence of Methylocystis hirsuta CSC1, a methanotroph able to accumulate PHAs.</title>
        <authorList>
            <person name="Bordel S."/>
            <person name="Rodriguez E."/>
            <person name="Gancedo J."/>
            <person name="Munoz R."/>
        </authorList>
    </citation>
    <scope>NUCLEOTIDE SEQUENCE [LARGE SCALE GENOMIC DNA]</scope>
    <source>
        <strain evidence="2 3">CSC1</strain>
    </source>
</reference>
<organism evidence="2 3">
    <name type="scientific">Methylocystis hirsuta</name>
    <dbReference type="NCBI Taxonomy" id="369798"/>
    <lineage>
        <taxon>Bacteria</taxon>
        <taxon>Pseudomonadati</taxon>
        <taxon>Pseudomonadota</taxon>
        <taxon>Alphaproteobacteria</taxon>
        <taxon>Hyphomicrobiales</taxon>
        <taxon>Methylocystaceae</taxon>
        <taxon>Methylocystis</taxon>
    </lineage>
</organism>
<evidence type="ECO:0000256" key="1">
    <source>
        <dbReference type="SAM" id="Phobius"/>
    </source>
</evidence>
<name>A0A3M9XNL1_9HYPH</name>
<dbReference type="Proteomes" id="UP000268623">
    <property type="component" value="Unassembled WGS sequence"/>
</dbReference>
<dbReference type="RefSeq" id="WP_123175868.1">
    <property type="nucleotide sequence ID" value="NZ_QWDD01000001.1"/>
</dbReference>
<protein>
    <recommendedName>
        <fullName evidence="4">DUF3592 domain-containing protein</fullName>
    </recommendedName>
</protein>
<dbReference type="AlphaFoldDB" id="A0A3M9XNL1"/>
<keyword evidence="1" id="KW-0812">Transmembrane</keyword>